<dbReference type="EMBL" id="APNK01000017">
    <property type="protein sequence ID" value="KEZ77094.1"/>
    <property type="molecule type" value="Genomic_DNA"/>
</dbReference>
<keyword evidence="6" id="KW-1185">Reference proteome</keyword>
<gene>
    <name evidence="5" type="ORF">C41B8_11608</name>
</gene>
<dbReference type="Gene3D" id="3.90.550.10">
    <property type="entry name" value="Spore Coat Polysaccharide Biosynthesis Protein SpsA, Chain A"/>
    <property type="match status" value="1"/>
</dbReference>
<evidence type="ECO:0000313" key="6">
    <source>
        <dbReference type="Proteomes" id="UP000028302"/>
    </source>
</evidence>
<keyword evidence="2" id="KW-0548">Nucleotidyltransferase</keyword>
<dbReference type="Pfam" id="PF12804">
    <property type="entry name" value="NTP_transf_3"/>
    <property type="match status" value="1"/>
</dbReference>
<keyword evidence="3" id="KW-0460">Magnesium</keyword>
<dbReference type="PANTHER" id="PTHR43584:SF8">
    <property type="entry name" value="N-ACETYLMURAMATE ALPHA-1-PHOSPHATE URIDYLYLTRANSFERASE"/>
    <property type="match status" value="1"/>
</dbReference>
<accession>A0A084IK60</accession>
<dbReference type="PANTHER" id="PTHR43584">
    <property type="entry name" value="NUCLEOTIDYL TRANSFERASE"/>
    <property type="match status" value="1"/>
</dbReference>
<evidence type="ECO:0000256" key="1">
    <source>
        <dbReference type="ARBA" id="ARBA00022679"/>
    </source>
</evidence>
<protein>
    <recommendedName>
        <fullName evidence="4">MobA-like NTP transferase domain-containing protein</fullName>
    </recommendedName>
</protein>
<dbReference type="GO" id="GO:0016779">
    <property type="term" value="F:nucleotidyltransferase activity"/>
    <property type="evidence" value="ECO:0007669"/>
    <property type="project" value="UniProtKB-KW"/>
</dbReference>
<name>A0A084IK60_SALHC</name>
<dbReference type="eggNOG" id="COG1213">
    <property type="taxonomic scope" value="Bacteria"/>
</dbReference>
<dbReference type="InterPro" id="IPR025877">
    <property type="entry name" value="MobA-like_NTP_Trfase"/>
</dbReference>
<evidence type="ECO:0000259" key="4">
    <source>
        <dbReference type="Pfam" id="PF12804"/>
    </source>
</evidence>
<proteinExistence type="predicted"/>
<organism evidence="5 6">
    <name type="scientific">Salinisphaera hydrothermalis (strain C41B8)</name>
    <dbReference type="NCBI Taxonomy" id="1304275"/>
    <lineage>
        <taxon>Bacteria</taxon>
        <taxon>Pseudomonadati</taxon>
        <taxon>Pseudomonadota</taxon>
        <taxon>Gammaproteobacteria</taxon>
        <taxon>Salinisphaerales</taxon>
        <taxon>Salinisphaeraceae</taxon>
        <taxon>Salinisphaera</taxon>
    </lineage>
</organism>
<dbReference type="Proteomes" id="UP000028302">
    <property type="component" value="Unassembled WGS sequence"/>
</dbReference>
<sequence length="254" mass="27068">MHAVLLAAGMGRRLDDITGGGPKCLLPFGKASLLERHLRRLTAAGIDRLTVVVGFEAMQIEQALGALVPEVAPEMTVTTAHNPAFRQGSAKSVLAAADVLAGGDEVLLMDADVLYDHRLLDTLLAADAADVLGMDRSVGADDAEAVKVCLDDERIVAFDKVLPADLAYDTIGESVGFFRLSPASAKALVRECERVGRADEDAPYEAALQRVMRADGAAFDPADVTGLPWIEIDYPVDAERAVRDILPQLQINHG</sequence>
<dbReference type="CDD" id="cd02523">
    <property type="entry name" value="PC_cytidylyltransferase"/>
    <property type="match status" value="1"/>
</dbReference>
<reference evidence="5 6" key="1">
    <citation type="submission" date="2013-03" db="EMBL/GenBank/DDBJ databases">
        <title>Salinisphaera hydrothermalis C41B8 Genome Sequencing.</title>
        <authorList>
            <person name="Li C."/>
            <person name="Lai Q."/>
            <person name="Shao Z."/>
        </authorList>
    </citation>
    <scope>NUCLEOTIDE SEQUENCE [LARGE SCALE GENOMIC DNA]</scope>
    <source>
        <strain evidence="5 6">C41B8</strain>
    </source>
</reference>
<evidence type="ECO:0000313" key="5">
    <source>
        <dbReference type="EMBL" id="KEZ77094.1"/>
    </source>
</evidence>
<evidence type="ECO:0000256" key="3">
    <source>
        <dbReference type="ARBA" id="ARBA00022842"/>
    </source>
</evidence>
<feature type="domain" description="MobA-like NTP transferase" evidence="4">
    <location>
        <begin position="3"/>
        <end position="130"/>
    </location>
</feature>
<dbReference type="PATRIC" id="fig|1304275.5.peg.2366"/>
<dbReference type="OrthoDB" id="9788272at2"/>
<comment type="caution">
    <text evidence="5">The sequence shown here is derived from an EMBL/GenBank/DDBJ whole genome shotgun (WGS) entry which is preliminary data.</text>
</comment>
<dbReference type="RefSeq" id="WP_037338243.1">
    <property type="nucleotide sequence ID" value="NZ_APNK01000017.1"/>
</dbReference>
<dbReference type="AlphaFoldDB" id="A0A084IK60"/>
<keyword evidence="1" id="KW-0808">Transferase</keyword>
<evidence type="ECO:0000256" key="2">
    <source>
        <dbReference type="ARBA" id="ARBA00022695"/>
    </source>
</evidence>
<dbReference type="InterPro" id="IPR050065">
    <property type="entry name" value="GlmU-like"/>
</dbReference>
<dbReference type="InterPro" id="IPR029044">
    <property type="entry name" value="Nucleotide-diphossugar_trans"/>
</dbReference>
<dbReference type="STRING" id="1304275.C41B8_11608"/>
<dbReference type="SUPFAM" id="SSF53448">
    <property type="entry name" value="Nucleotide-diphospho-sugar transferases"/>
    <property type="match status" value="1"/>
</dbReference>